<dbReference type="PANTHER" id="PTHR43877:SF2">
    <property type="entry name" value="AMINOALKYLPHOSPHONATE N-ACETYLTRANSFERASE-RELATED"/>
    <property type="match status" value="1"/>
</dbReference>
<dbReference type="SUPFAM" id="SSF55729">
    <property type="entry name" value="Acyl-CoA N-acyltransferases (Nat)"/>
    <property type="match status" value="1"/>
</dbReference>
<dbReference type="PANTHER" id="PTHR43877">
    <property type="entry name" value="AMINOALKYLPHOSPHONATE N-ACETYLTRANSFERASE-RELATED-RELATED"/>
    <property type="match status" value="1"/>
</dbReference>
<evidence type="ECO:0000313" key="4">
    <source>
        <dbReference type="EMBL" id="TNC51527.1"/>
    </source>
</evidence>
<dbReference type="InterPro" id="IPR050832">
    <property type="entry name" value="Bact_Acetyltransf"/>
</dbReference>
<reference evidence="4 5" key="1">
    <citation type="submission" date="2019-06" db="EMBL/GenBank/DDBJ databases">
        <title>YIM 131921 draft genome.</title>
        <authorList>
            <person name="Jiang L."/>
        </authorList>
    </citation>
    <scope>NUCLEOTIDE SEQUENCE [LARGE SCALE GENOMIC DNA]</scope>
    <source>
        <strain evidence="4 5">YIM 131921</strain>
    </source>
</reference>
<dbReference type="GO" id="GO:0016747">
    <property type="term" value="F:acyltransferase activity, transferring groups other than amino-acyl groups"/>
    <property type="evidence" value="ECO:0007669"/>
    <property type="project" value="InterPro"/>
</dbReference>
<feature type="domain" description="N-acetyltransferase" evidence="3">
    <location>
        <begin position="1"/>
        <end position="193"/>
    </location>
</feature>
<dbReference type="OrthoDB" id="273614at2"/>
<name>A0A5C4N3W4_9RHOB</name>
<organism evidence="4 5">
    <name type="scientific">Rubellimicrobium rubrum</name>
    <dbReference type="NCBI Taxonomy" id="2585369"/>
    <lineage>
        <taxon>Bacteria</taxon>
        <taxon>Pseudomonadati</taxon>
        <taxon>Pseudomonadota</taxon>
        <taxon>Alphaproteobacteria</taxon>
        <taxon>Rhodobacterales</taxon>
        <taxon>Roseobacteraceae</taxon>
        <taxon>Rubellimicrobium</taxon>
    </lineage>
</organism>
<dbReference type="EMBL" id="VDFU01000004">
    <property type="protein sequence ID" value="TNC51527.1"/>
    <property type="molecule type" value="Genomic_DNA"/>
</dbReference>
<dbReference type="AlphaFoldDB" id="A0A5C4N3W4"/>
<evidence type="ECO:0000256" key="2">
    <source>
        <dbReference type="ARBA" id="ARBA00023315"/>
    </source>
</evidence>
<gene>
    <name evidence="4" type="ORF">FHG66_05000</name>
</gene>
<keyword evidence="5" id="KW-1185">Reference proteome</keyword>
<protein>
    <submittedName>
        <fullName evidence="4">GNAT family N-acetyltransferase</fullName>
    </submittedName>
</protein>
<dbReference type="Proteomes" id="UP000305887">
    <property type="component" value="Unassembled WGS sequence"/>
</dbReference>
<dbReference type="InterPro" id="IPR000182">
    <property type="entry name" value="GNAT_dom"/>
</dbReference>
<dbReference type="InterPro" id="IPR016181">
    <property type="entry name" value="Acyl_CoA_acyltransferase"/>
</dbReference>
<keyword evidence="1 4" id="KW-0808">Transferase</keyword>
<sequence length="193" mass="21169">MRIVQGFTAADRPAIAALYWEAFGQKLGRALGPSDRALAFIETVLSPDHAFCAFDDDGRLLGVAGFKTLDGALVGGTYTDMARVYGHAGALWRLTLLTLLGRDTENARFLMDGIFVAPEARGRGVGTRLLDAIAAEARARGYQEVRLDVVDENTRARALYERKGYRAVARHSTGLLRYVFRFRAATTMVLRVG</sequence>
<proteinExistence type="predicted"/>
<evidence type="ECO:0000256" key="1">
    <source>
        <dbReference type="ARBA" id="ARBA00022679"/>
    </source>
</evidence>
<dbReference type="CDD" id="cd04301">
    <property type="entry name" value="NAT_SF"/>
    <property type="match status" value="1"/>
</dbReference>
<dbReference type="RefSeq" id="WP_139075612.1">
    <property type="nucleotide sequence ID" value="NZ_VDFU01000004.1"/>
</dbReference>
<dbReference type="PROSITE" id="PS51186">
    <property type="entry name" value="GNAT"/>
    <property type="match status" value="1"/>
</dbReference>
<evidence type="ECO:0000259" key="3">
    <source>
        <dbReference type="PROSITE" id="PS51186"/>
    </source>
</evidence>
<evidence type="ECO:0000313" key="5">
    <source>
        <dbReference type="Proteomes" id="UP000305887"/>
    </source>
</evidence>
<dbReference type="Pfam" id="PF00583">
    <property type="entry name" value="Acetyltransf_1"/>
    <property type="match status" value="1"/>
</dbReference>
<dbReference type="Gene3D" id="3.40.630.30">
    <property type="match status" value="1"/>
</dbReference>
<keyword evidence="2" id="KW-0012">Acyltransferase</keyword>
<accession>A0A5C4N3W4</accession>
<comment type="caution">
    <text evidence="4">The sequence shown here is derived from an EMBL/GenBank/DDBJ whole genome shotgun (WGS) entry which is preliminary data.</text>
</comment>